<reference evidence="1 2" key="1">
    <citation type="journal article" date="2012" name="Science">
        <title>The Paleozoic origin of enzymatic lignin decomposition reconstructed from 31 fungal genomes.</title>
        <authorList>
            <person name="Floudas D."/>
            <person name="Binder M."/>
            <person name="Riley R."/>
            <person name="Barry K."/>
            <person name="Blanchette R.A."/>
            <person name="Henrissat B."/>
            <person name="Martinez A.T."/>
            <person name="Otillar R."/>
            <person name="Spatafora J.W."/>
            <person name="Yadav J.S."/>
            <person name="Aerts A."/>
            <person name="Benoit I."/>
            <person name="Boyd A."/>
            <person name="Carlson A."/>
            <person name="Copeland A."/>
            <person name="Coutinho P.M."/>
            <person name="de Vries R.P."/>
            <person name="Ferreira P."/>
            <person name="Findley K."/>
            <person name="Foster B."/>
            <person name="Gaskell J."/>
            <person name="Glotzer D."/>
            <person name="Gorecki P."/>
            <person name="Heitman J."/>
            <person name="Hesse C."/>
            <person name="Hori C."/>
            <person name="Igarashi K."/>
            <person name="Jurgens J.A."/>
            <person name="Kallen N."/>
            <person name="Kersten P."/>
            <person name="Kohler A."/>
            <person name="Kuees U."/>
            <person name="Kumar T.K.A."/>
            <person name="Kuo A."/>
            <person name="LaButti K."/>
            <person name="Larrondo L.F."/>
            <person name="Lindquist E."/>
            <person name="Ling A."/>
            <person name="Lombard V."/>
            <person name="Lucas S."/>
            <person name="Lundell T."/>
            <person name="Martin R."/>
            <person name="McLaughlin D.J."/>
            <person name="Morgenstern I."/>
            <person name="Morin E."/>
            <person name="Murat C."/>
            <person name="Nagy L.G."/>
            <person name="Nolan M."/>
            <person name="Ohm R.A."/>
            <person name="Patyshakuliyeva A."/>
            <person name="Rokas A."/>
            <person name="Ruiz-Duenas F.J."/>
            <person name="Sabat G."/>
            <person name="Salamov A."/>
            <person name="Samejima M."/>
            <person name="Schmutz J."/>
            <person name="Slot J.C."/>
            <person name="St John F."/>
            <person name="Stenlid J."/>
            <person name="Sun H."/>
            <person name="Sun S."/>
            <person name="Syed K."/>
            <person name="Tsang A."/>
            <person name="Wiebenga A."/>
            <person name="Young D."/>
            <person name="Pisabarro A."/>
            <person name="Eastwood D.C."/>
            <person name="Martin F."/>
            <person name="Cullen D."/>
            <person name="Grigoriev I.V."/>
            <person name="Hibbett D.S."/>
        </authorList>
    </citation>
    <scope>NUCLEOTIDE SEQUENCE</scope>
    <source>
        <strain evidence="2">FP-58527</strain>
    </source>
</reference>
<dbReference type="OrthoDB" id="3184970at2759"/>
<dbReference type="Proteomes" id="UP000015241">
    <property type="component" value="Unassembled WGS sequence"/>
</dbReference>
<gene>
    <name evidence="1" type="ORF">FOMPIDRAFT_1050152</name>
</gene>
<evidence type="ECO:0008006" key="3">
    <source>
        <dbReference type="Google" id="ProtNLM"/>
    </source>
</evidence>
<sequence length="118" mass="13015">MSDTTFESTGFNKLFNASDADLTVRSCDGQFFRVHARNLHDWSDAFPGSEMPLQPDEIVSLSESAATLELLFQFMYRQPQPDVQSLRIDQVAALAEAVGKIWCISRATSVQAGDGVRG</sequence>
<proteinExistence type="predicted"/>
<dbReference type="AlphaFoldDB" id="S8E5W5"/>
<dbReference type="EMBL" id="KE504152">
    <property type="protein sequence ID" value="EPT00068.1"/>
    <property type="molecule type" value="Genomic_DNA"/>
</dbReference>
<dbReference type="InParanoid" id="S8E5W5"/>
<keyword evidence="2" id="KW-1185">Reference proteome</keyword>
<name>S8E5W5_FOMSC</name>
<accession>S8E5W5</accession>
<organism evidence="1 2">
    <name type="scientific">Fomitopsis schrenkii</name>
    <name type="common">Brown rot fungus</name>
    <dbReference type="NCBI Taxonomy" id="2126942"/>
    <lineage>
        <taxon>Eukaryota</taxon>
        <taxon>Fungi</taxon>
        <taxon>Dikarya</taxon>
        <taxon>Basidiomycota</taxon>
        <taxon>Agaricomycotina</taxon>
        <taxon>Agaricomycetes</taxon>
        <taxon>Polyporales</taxon>
        <taxon>Fomitopsis</taxon>
    </lineage>
</organism>
<evidence type="ECO:0000313" key="2">
    <source>
        <dbReference type="Proteomes" id="UP000015241"/>
    </source>
</evidence>
<dbReference type="HOGENOM" id="CLU_2073190_0_0_1"/>
<protein>
    <recommendedName>
        <fullName evidence="3">BTB domain-containing protein</fullName>
    </recommendedName>
</protein>
<evidence type="ECO:0000313" key="1">
    <source>
        <dbReference type="EMBL" id="EPT00068.1"/>
    </source>
</evidence>